<evidence type="ECO:0000256" key="2">
    <source>
        <dbReference type="SAM" id="MobiDB-lite"/>
    </source>
</evidence>
<dbReference type="KEGG" id="mlr:MELLADRAFT_106898"/>
<dbReference type="RefSeq" id="XP_007410450.1">
    <property type="nucleotide sequence ID" value="XM_007410388.1"/>
</dbReference>
<feature type="chain" id="PRO_5003320891" description="3-carboxymuconate cyclase" evidence="3">
    <location>
        <begin position="28"/>
        <end position="400"/>
    </location>
</feature>
<accession>F4RN02</accession>
<organism evidence="5">
    <name type="scientific">Melampsora larici-populina (strain 98AG31 / pathotype 3-4-7)</name>
    <name type="common">Poplar leaf rust fungus</name>
    <dbReference type="NCBI Taxonomy" id="747676"/>
    <lineage>
        <taxon>Eukaryota</taxon>
        <taxon>Fungi</taxon>
        <taxon>Dikarya</taxon>
        <taxon>Basidiomycota</taxon>
        <taxon>Pucciniomycotina</taxon>
        <taxon>Pucciniomycetes</taxon>
        <taxon>Pucciniales</taxon>
        <taxon>Melampsoraceae</taxon>
        <taxon>Melampsora</taxon>
    </lineage>
</organism>
<reference evidence="5" key="1">
    <citation type="journal article" date="2011" name="Proc. Natl. Acad. Sci. U.S.A.">
        <title>Obligate biotrophy features unraveled by the genomic analysis of rust fungi.</title>
        <authorList>
            <person name="Duplessis S."/>
            <person name="Cuomo C.A."/>
            <person name="Lin Y.-C."/>
            <person name="Aerts A."/>
            <person name="Tisserant E."/>
            <person name="Veneault-Fourrey C."/>
            <person name="Joly D.L."/>
            <person name="Hacquard S."/>
            <person name="Amselem J."/>
            <person name="Cantarel B.L."/>
            <person name="Chiu R."/>
            <person name="Coutinho P.M."/>
            <person name="Feau N."/>
            <person name="Field M."/>
            <person name="Frey P."/>
            <person name="Gelhaye E."/>
            <person name="Goldberg J."/>
            <person name="Grabherr M.G."/>
            <person name="Kodira C.D."/>
            <person name="Kohler A."/>
            <person name="Kuees U."/>
            <person name="Lindquist E.A."/>
            <person name="Lucas S.M."/>
            <person name="Mago R."/>
            <person name="Mauceli E."/>
            <person name="Morin E."/>
            <person name="Murat C."/>
            <person name="Pangilinan J.L."/>
            <person name="Park R."/>
            <person name="Pearson M."/>
            <person name="Quesneville H."/>
            <person name="Rouhier N."/>
            <person name="Sakthikumar S."/>
            <person name="Salamov A.A."/>
            <person name="Schmutz J."/>
            <person name="Selles B."/>
            <person name="Shapiro H."/>
            <person name="Tanguay P."/>
            <person name="Tuskan G.A."/>
            <person name="Henrissat B."/>
            <person name="Van de Peer Y."/>
            <person name="Rouze P."/>
            <person name="Ellis J.G."/>
            <person name="Dodds P.N."/>
            <person name="Schein J.E."/>
            <person name="Zhong S."/>
            <person name="Hamelin R.C."/>
            <person name="Grigoriev I.V."/>
            <person name="Szabo L.J."/>
            <person name="Martin F."/>
        </authorList>
    </citation>
    <scope>NUCLEOTIDE SEQUENCE [LARGE SCALE GENOMIC DNA]</scope>
    <source>
        <strain evidence="5">98AG31 / pathotype 3-4-7</strain>
    </source>
</reference>
<protein>
    <recommendedName>
        <fullName evidence="6">3-carboxymuconate cyclase</fullName>
    </recommendedName>
</protein>
<gene>
    <name evidence="4" type="ORF">MELLADRAFT_106898</name>
</gene>
<dbReference type="Pfam" id="PF10282">
    <property type="entry name" value="Lactonase"/>
    <property type="match status" value="1"/>
</dbReference>
<dbReference type="OrthoDB" id="9972196at2759"/>
<comment type="similarity">
    <text evidence="1">Belongs to the cycloisomerase 2 family.</text>
</comment>
<dbReference type="EMBL" id="GL883109">
    <property type="protein sequence ID" value="EGG06212.1"/>
    <property type="molecule type" value="Genomic_DNA"/>
</dbReference>
<dbReference type="Proteomes" id="UP000001072">
    <property type="component" value="Unassembled WGS sequence"/>
</dbReference>
<dbReference type="Gene3D" id="2.130.10.10">
    <property type="entry name" value="YVTN repeat-like/Quinoprotein amine dehydrogenase"/>
    <property type="match status" value="1"/>
</dbReference>
<evidence type="ECO:0000256" key="3">
    <source>
        <dbReference type="SAM" id="SignalP"/>
    </source>
</evidence>
<name>F4RN02_MELLP</name>
<dbReference type="AlphaFoldDB" id="F4RN02"/>
<dbReference type="PANTHER" id="PTHR30344:SF1">
    <property type="entry name" value="6-PHOSPHOGLUCONOLACTONASE"/>
    <property type="match status" value="1"/>
</dbReference>
<dbReference type="SUPFAM" id="SSF51004">
    <property type="entry name" value="C-terminal (heme d1) domain of cytochrome cd1-nitrite reductase"/>
    <property type="match status" value="1"/>
</dbReference>
<dbReference type="HOGENOM" id="CLU_038716_0_1_1"/>
<dbReference type="eggNOG" id="ENOG502RIAE">
    <property type="taxonomic scope" value="Eukaryota"/>
</dbReference>
<evidence type="ECO:0000313" key="4">
    <source>
        <dbReference type="EMBL" id="EGG06212.1"/>
    </source>
</evidence>
<evidence type="ECO:0000256" key="1">
    <source>
        <dbReference type="ARBA" id="ARBA00005564"/>
    </source>
</evidence>
<dbReference type="GO" id="GO:0017057">
    <property type="term" value="F:6-phosphogluconolactonase activity"/>
    <property type="evidence" value="ECO:0007669"/>
    <property type="project" value="TreeGrafter"/>
</dbReference>
<dbReference type="InterPro" id="IPR015943">
    <property type="entry name" value="WD40/YVTN_repeat-like_dom_sf"/>
</dbReference>
<dbReference type="GeneID" id="18923029"/>
<dbReference type="InterPro" id="IPR050282">
    <property type="entry name" value="Cycloisomerase_2"/>
</dbReference>
<dbReference type="InParanoid" id="F4RN02"/>
<sequence>MKSQARLYLVTFAIVFLTTHFPKIITANESIKYNQPPSSSTTDQQLPEQNGSQSQSLHTILVGGFAGTITILQFDEKTQKLSKLNSLNNSFVGASPSWMKISPDGQFLHSANEVKEIDHRKNTGSLSSYRLLNNDSKPNSNRSLVIEPMNQAFTSADPVSFDISTDQKNMIVASYTGATACRYELNDDRSFKSTKSAQTFTYNASGPITARQSQSHLHQARYDPTGRIAAFVDLGGDRVYLHSVDKQTGELNPIHTIQLEPGTGPRHLTFFTVNESRTDVYLICELSNKMIYIQLNHITKPTISIKLQQILNTLPTEFQTQTTFGAGEVVISNDGKFLYGTNRQTDFKRPKEENNLDQSFLVVVGQQDHLVGIYKRDVLNGEIKFLDMITIDEPAYVEFL</sequence>
<evidence type="ECO:0008006" key="6">
    <source>
        <dbReference type="Google" id="ProtNLM"/>
    </source>
</evidence>
<keyword evidence="5" id="KW-1185">Reference proteome</keyword>
<feature type="signal peptide" evidence="3">
    <location>
        <begin position="1"/>
        <end position="27"/>
    </location>
</feature>
<dbReference type="InterPro" id="IPR011048">
    <property type="entry name" value="Haem_d1_sf"/>
</dbReference>
<proteinExistence type="inferred from homology"/>
<feature type="region of interest" description="Disordered" evidence="2">
    <location>
        <begin position="32"/>
        <end position="53"/>
    </location>
</feature>
<keyword evidence="3" id="KW-0732">Signal</keyword>
<dbReference type="VEuPathDB" id="FungiDB:MELLADRAFT_106898"/>
<dbReference type="PANTHER" id="PTHR30344">
    <property type="entry name" value="6-PHOSPHOGLUCONOLACTONASE-RELATED"/>
    <property type="match status" value="1"/>
</dbReference>
<evidence type="ECO:0000313" key="5">
    <source>
        <dbReference type="Proteomes" id="UP000001072"/>
    </source>
</evidence>
<dbReference type="InterPro" id="IPR019405">
    <property type="entry name" value="Lactonase_7-beta_prop"/>
</dbReference>